<dbReference type="AlphaFoldDB" id="A0A4S8FBP4"/>
<evidence type="ECO:0000313" key="20">
    <source>
        <dbReference type="EMBL" id="THU05073.1"/>
    </source>
</evidence>
<dbReference type="InterPro" id="IPR010105">
    <property type="entry name" value="TonB_sidphr_rcpt"/>
</dbReference>
<keyword evidence="10 16" id="KW-0798">TonB box</keyword>
<evidence type="ECO:0000256" key="18">
    <source>
        <dbReference type="SAM" id="SignalP"/>
    </source>
</evidence>
<keyword evidence="7 18" id="KW-0732">Signal</keyword>
<protein>
    <submittedName>
        <fullName evidence="20">TonB-dependent receptor</fullName>
    </submittedName>
</protein>
<dbReference type="OrthoDB" id="8732650at2"/>
<reference evidence="20 21" key="1">
    <citation type="journal article" date="2015" name="Antonie Van Leeuwenhoek">
        <title>Lampropedia puyangensis sp. nov., isolated from symptomatic bark of Populus ? euramericana canker and emended description of Lampropedia hyalina (Ehrenberg 1832) Lee et al. 2004.</title>
        <authorList>
            <person name="Li Y."/>
            <person name="Wang T."/>
            <person name="Piao C.G."/>
            <person name="Wang L.F."/>
            <person name="Tian G.Z."/>
            <person name="Zhu T.H."/>
            <person name="Guo M.W."/>
        </authorList>
    </citation>
    <scope>NUCLEOTIDE SEQUENCE [LARGE SCALE GENOMIC DNA]</scope>
    <source>
        <strain evidence="20 21">2-bin</strain>
    </source>
</reference>
<evidence type="ECO:0000256" key="9">
    <source>
        <dbReference type="ARBA" id="ARBA00023065"/>
    </source>
</evidence>
<keyword evidence="13 14" id="KW-0998">Cell outer membrane</keyword>
<keyword evidence="5" id="KW-0410">Iron transport</keyword>
<dbReference type="EMBL" id="STFG01000001">
    <property type="protein sequence ID" value="THU05073.1"/>
    <property type="molecule type" value="Genomic_DNA"/>
</dbReference>
<dbReference type="PANTHER" id="PTHR32552:SF82">
    <property type="entry name" value="FCUA PROTEIN"/>
    <property type="match status" value="1"/>
</dbReference>
<dbReference type="InterPro" id="IPR010917">
    <property type="entry name" value="TonB_rcpt_CS"/>
</dbReference>
<dbReference type="NCBIfam" id="TIGR01783">
    <property type="entry name" value="TonB-siderophor"/>
    <property type="match status" value="1"/>
</dbReference>
<evidence type="ECO:0000256" key="1">
    <source>
        <dbReference type="ARBA" id="ARBA00004571"/>
    </source>
</evidence>
<feature type="signal peptide" evidence="18">
    <location>
        <begin position="1"/>
        <end position="32"/>
    </location>
</feature>
<dbReference type="Gene3D" id="3.55.50.30">
    <property type="match status" value="1"/>
</dbReference>
<dbReference type="Pfam" id="PF00593">
    <property type="entry name" value="TonB_dep_Rec_b-barrel"/>
    <property type="match status" value="1"/>
</dbReference>
<dbReference type="RefSeq" id="WP_136571785.1">
    <property type="nucleotide sequence ID" value="NZ_STFG01000001.1"/>
</dbReference>
<evidence type="ECO:0000256" key="15">
    <source>
        <dbReference type="PROSITE-ProRule" id="PRU10144"/>
    </source>
</evidence>
<dbReference type="InterPro" id="IPR036942">
    <property type="entry name" value="Beta-barrel_TonB_sf"/>
</dbReference>
<keyword evidence="4 14" id="KW-1134">Transmembrane beta strand</keyword>
<accession>A0A4S8FBP4</accession>
<evidence type="ECO:0000256" key="5">
    <source>
        <dbReference type="ARBA" id="ARBA00022496"/>
    </source>
</evidence>
<evidence type="ECO:0000256" key="12">
    <source>
        <dbReference type="ARBA" id="ARBA00023170"/>
    </source>
</evidence>
<evidence type="ECO:0000256" key="17">
    <source>
        <dbReference type="SAM" id="MobiDB-lite"/>
    </source>
</evidence>
<evidence type="ECO:0000256" key="16">
    <source>
        <dbReference type="RuleBase" id="RU003357"/>
    </source>
</evidence>
<dbReference type="InterPro" id="IPR011662">
    <property type="entry name" value="Secretin/TonB_short_N"/>
</dbReference>
<keyword evidence="11 14" id="KW-0472">Membrane</keyword>
<dbReference type="Pfam" id="PF07660">
    <property type="entry name" value="STN"/>
    <property type="match status" value="1"/>
</dbReference>
<dbReference type="InterPro" id="IPR039426">
    <property type="entry name" value="TonB-dep_rcpt-like"/>
</dbReference>
<comment type="caution">
    <text evidence="20">The sequence shown here is derived from an EMBL/GenBank/DDBJ whole genome shotgun (WGS) entry which is preliminary data.</text>
</comment>
<keyword evidence="21" id="KW-1185">Reference proteome</keyword>
<evidence type="ECO:0000256" key="8">
    <source>
        <dbReference type="ARBA" id="ARBA00023004"/>
    </source>
</evidence>
<comment type="subcellular location">
    <subcellularLocation>
        <location evidence="1 14">Cell outer membrane</location>
        <topology evidence="1 14">Multi-pass membrane protein</topology>
    </subcellularLocation>
</comment>
<dbReference type="InterPro" id="IPR000531">
    <property type="entry name" value="Beta-barrel_TonB"/>
</dbReference>
<evidence type="ECO:0000259" key="19">
    <source>
        <dbReference type="SMART" id="SM00965"/>
    </source>
</evidence>
<dbReference type="InterPro" id="IPR037066">
    <property type="entry name" value="Plug_dom_sf"/>
</dbReference>
<evidence type="ECO:0000256" key="7">
    <source>
        <dbReference type="ARBA" id="ARBA00022729"/>
    </source>
</evidence>
<evidence type="ECO:0000256" key="14">
    <source>
        <dbReference type="PROSITE-ProRule" id="PRU01360"/>
    </source>
</evidence>
<dbReference type="Gene3D" id="2.170.130.10">
    <property type="entry name" value="TonB-dependent receptor, plug domain"/>
    <property type="match status" value="1"/>
</dbReference>
<evidence type="ECO:0000256" key="4">
    <source>
        <dbReference type="ARBA" id="ARBA00022452"/>
    </source>
</evidence>
<evidence type="ECO:0000256" key="10">
    <source>
        <dbReference type="ARBA" id="ARBA00023077"/>
    </source>
</evidence>
<dbReference type="CDD" id="cd01347">
    <property type="entry name" value="ligand_gated_channel"/>
    <property type="match status" value="1"/>
</dbReference>
<dbReference type="InterPro" id="IPR012910">
    <property type="entry name" value="Plug_dom"/>
</dbReference>
<feature type="region of interest" description="Disordered" evidence="17">
    <location>
        <begin position="358"/>
        <end position="382"/>
    </location>
</feature>
<evidence type="ECO:0000256" key="3">
    <source>
        <dbReference type="ARBA" id="ARBA00022448"/>
    </source>
</evidence>
<keyword evidence="12 20" id="KW-0675">Receptor</keyword>
<dbReference type="Proteomes" id="UP000308917">
    <property type="component" value="Unassembled WGS sequence"/>
</dbReference>
<organism evidence="20 21">
    <name type="scientific">Lampropedia puyangensis</name>
    <dbReference type="NCBI Taxonomy" id="1330072"/>
    <lineage>
        <taxon>Bacteria</taxon>
        <taxon>Pseudomonadati</taxon>
        <taxon>Pseudomonadota</taxon>
        <taxon>Betaproteobacteria</taxon>
        <taxon>Burkholderiales</taxon>
        <taxon>Comamonadaceae</taxon>
        <taxon>Lampropedia</taxon>
    </lineage>
</organism>
<dbReference type="Gene3D" id="2.40.170.20">
    <property type="entry name" value="TonB-dependent receptor, beta-barrel domain"/>
    <property type="match status" value="1"/>
</dbReference>
<feature type="chain" id="PRO_5020301781" evidence="18">
    <location>
        <begin position="33"/>
        <end position="800"/>
    </location>
</feature>
<evidence type="ECO:0000256" key="11">
    <source>
        <dbReference type="ARBA" id="ARBA00023136"/>
    </source>
</evidence>
<dbReference type="PROSITE" id="PS01156">
    <property type="entry name" value="TONB_DEPENDENT_REC_2"/>
    <property type="match status" value="1"/>
</dbReference>
<dbReference type="GO" id="GO:0009279">
    <property type="term" value="C:cell outer membrane"/>
    <property type="evidence" value="ECO:0007669"/>
    <property type="project" value="UniProtKB-SubCell"/>
</dbReference>
<dbReference type="PROSITE" id="PS52016">
    <property type="entry name" value="TONB_DEPENDENT_REC_3"/>
    <property type="match status" value="1"/>
</dbReference>
<keyword evidence="3 14" id="KW-0813">Transport</keyword>
<dbReference type="SMART" id="SM00965">
    <property type="entry name" value="STN"/>
    <property type="match status" value="1"/>
</dbReference>
<comment type="similarity">
    <text evidence="2 14 16">Belongs to the TonB-dependent receptor family.</text>
</comment>
<evidence type="ECO:0000313" key="21">
    <source>
        <dbReference type="Proteomes" id="UP000308917"/>
    </source>
</evidence>
<evidence type="ECO:0000256" key="2">
    <source>
        <dbReference type="ARBA" id="ARBA00009810"/>
    </source>
</evidence>
<dbReference type="PANTHER" id="PTHR32552">
    <property type="entry name" value="FERRICHROME IRON RECEPTOR-RELATED"/>
    <property type="match status" value="1"/>
</dbReference>
<dbReference type="GO" id="GO:0015344">
    <property type="term" value="F:siderophore uptake transmembrane transporter activity"/>
    <property type="evidence" value="ECO:0007669"/>
    <property type="project" value="TreeGrafter"/>
</dbReference>
<keyword evidence="8" id="KW-0408">Iron</keyword>
<sequence>MSLSPKPLQRHSLNIAARACLALGLAMQLQWAAAQNVNLDIAEQPLAHALDQLAQQSGLQLVYPPDAVQGRSAPAIKGQHTIEEGLQLLLKGSGLQGRVVGDTVTVTLPSTKASSHDTDLAEVVVSAGDQSVHALPAPAVGGQVAEGVRLGVLGNTSHFNAPFSTTSYTAEAVANQQAPSIADAINRDPSVRYTVLPGGNVDNLFIRGFPIWEGNSGEIALDGIYGVAPNYRVRSEYVDRIEVVKGPGALLFGMSPNGSVGGVINIAPKRASGDTARLTTSYTSDSLLRAHADVGRRFGEQAQWGIRVNGSTYSGDTAMDHQSMTGNVLAMALDYETERFRATLDLLSQNEKIKGVGRPIMPSGLDAMPSAPDGRNNVTQPWEWSENKERAALLRTEWDVTQQLAVFANVGTSTADVSRVYDSAPRLVSESGATNITPTYAIFDVDRKTIDAGLRSRFETGPIRHSVTLQTAVYEENFKRVLAAGSPVSSNIYAPISYPEQNLARPGQVPRIHENRNTGVALVDTMTMLDDRLQVSLGLRRQRVKSTNFNLLSGAPSNVYDQTVTTPAIGVVFWPQPQWSIYANHIEGLSKGDIAPPSASNYGEVLAPYTSKQYEIGTKYDFGNMVATAALFQIDKPSAGLQEGRYITNGEQRNRGLELYAYGEPWNGLRVLGGVTWMRSEFTKSATAALVGRQPIGAPRQLANLGLEWDLPALPNLTLVGDWTYTGKQYVNQTNTLHIAAWNRFDLGMRLRTEVMGKPTTLRASVQNVTNRNAWVGVTSWGAVSQQMPRTLMLSASVDF</sequence>
<keyword evidence="9" id="KW-0406">Ion transport</keyword>
<dbReference type="Pfam" id="PF07715">
    <property type="entry name" value="Plug"/>
    <property type="match status" value="1"/>
</dbReference>
<dbReference type="GO" id="GO:0015891">
    <property type="term" value="P:siderophore transport"/>
    <property type="evidence" value="ECO:0007669"/>
    <property type="project" value="InterPro"/>
</dbReference>
<dbReference type="GO" id="GO:0038023">
    <property type="term" value="F:signaling receptor activity"/>
    <property type="evidence" value="ECO:0007669"/>
    <property type="project" value="InterPro"/>
</dbReference>
<feature type="short sequence motif" description="TonB C-terminal box" evidence="15">
    <location>
        <begin position="783"/>
        <end position="800"/>
    </location>
</feature>
<evidence type="ECO:0000256" key="13">
    <source>
        <dbReference type="ARBA" id="ARBA00023237"/>
    </source>
</evidence>
<dbReference type="SUPFAM" id="SSF56935">
    <property type="entry name" value="Porins"/>
    <property type="match status" value="1"/>
</dbReference>
<name>A0A4S8FBP4_9BURK</name>
<proteinExistence type="inferred from homology"/>
<evidence type="ECO:0000256" key="6">
    <source>
        <dbReference type="ARBA" id="ARBA00022692"/>
    </source>
</evidence>
<gene>
    <name evidence="20" type="ORF">E9531_00525</name>
</gene>
<feature type="domain" description="Secretin/TonB short N-terminal" evidence="19">
    <location>
        <begin position="59"/>
        <end position="109"/>
    </location>
</feature>
<keyword evidence="6 14" id="KW-0812">Transmembrane</keyword>